<feature type="compositionally biased region" description="Basic and acidic residues" evidence="9">
    <location>
        <begin position="100"/>
        <end position="110"/>
    </location>
</feature>
<keyword evidence="4" id="KW-0676">Redox-active center</keyword>
<reference evidence="10 11" key="1">
    <citation type="submission" date="2019-06" db="EMBL/GenBank/DDBJ databases">
        <title>Draft genomes of female and male turbot (Scophthalmus maximus).</title>
        <authorList>
            <person name="Xu H."/>
            <person name="Xu X.-W."/>
            <person name="Shao C."/>
            <person name="Chen S."/>
        </authorList>
    </citation>
    <scope>NUCLEOTIDE SEQUENCE [LARGE SCALE GENOMIC DNA]</scope>
    <source>
        <strain evidence="10">Ysfricsl-2016a</strain>
        <tissue evidence="10">Blood</tissue>
    </source>
</reference>
<feature type="compositionally biased region" description="Basic and acidic residues" evidence="9">
    <location>
        <begin position="60"/>
        <end position="82"/>
    </location>
</feature>
<evidence type="ECO:0000313" key="10">
    <source>
        <dbReference type="EMBL" id="KAF0025724.1"/>
    </source>
</evidence>
<feature type="compositionally biased region" description="Polar residues" evidence="9">
    <location>
        <begin position="111"/>
        <end position="131"/>
    </location>
</feature>
<keyword evidence="2" id="KW-0963">Cytoplasm</keyword>
<evidence type="ECO:0000256" key="2">
    <source>
        <dbReference type="ARBA" id="ARBA00022490"/>
    </source>
</evidence>
<evidence type="ECO:0000256" key="3">
    <source>
        <dbReference type="ARBA" id="ARBA00022862"/>
    </source>
</evidence>
<feature type="compositionally biased region" description="Basic and acidic residues" evidence="9">
    <location>
        <begin position="190"/>
        <end position="254"/>
    </location>
</feature>
<dbReference type="Proteomes" id="UP000438429">
    <property type="component" value="Unassembled WGS sequence"/>
</dbReference>
<dbReference type="AlphaFoldDB" id="A0A6A4S5B1"/>
<evidence type="ECO:0000256" key="5">
    <source>
        <dbReference type="ARBA" id="ARBA00023787"/>
    </source>
</evidence>
<evidence type="ECO:0000256" key="4">
    <source>
        <dbReference type="ARBA" id="ARBA00023284"/>
    </source>
</evidence>
<evidence type="ECO:0000256" key="7">
    <source>
        <dbReference type="ARBA" id="ARBA00032058"/>
    </source>
</evidence>
<feature type="compositionally biased region" description="Basic and acidic residues" evidence="9">
    <location>
        <begin position="297"/>
        <end position="311"/>
    </location>
</feature>
<evidence type="ECO:0000256" key="9">
    <source>
        <dbReference type="SAM" id="MobiDB-lite"/>
    </source>
</evidence>
<keyword evidence="3" id="KW-0049">Antioxidant</keyword>
<dbReference type="CDD" id="cd22966">
    <property type="entry name" value="DD_DYDC-like"/>
    <property type="match status" value="1"/>
</dbReference>
<organism evidence="10 11">
    <name type="scientific">Scophthalmus maximus</name>
    <name type="common">Turbot</name>
    <name type="synonym">Psetta maxima</name>
    <dbReference type="NCBI Taxonomy" id="52904"/>
    <lineage>
        <taxon>Eukaryota</taxon>
        <taxon>Metazoa</taxon>
        <taxon>Chordata</taxon>
        <taxon>Craniata</taxon>
        <taxon>Vertebrata</taxon>
        <taxon>Euteleostomi</taxon>
        <taxon>Actinopterygii</taxon>
        <taxon>Neopterygii</taxon>
        <taxon>Teleostei</taxon>
        <taxon>Neoteleostei</taxon>
        <taxon>Acanthomorphata</taxon>
        <taxon>Carangaria</taxon>
        <taxon>Pleuronectiformes</taxon>
        <taxon>Pleuronectoidei</taxon>
        <taxon>Scophthalmidae</taxon>
        <taxon>Scophthalmus</taxon>
    </lineage>
</organism>
<accession>A0A6A4S5B1</accession>
<evidence type="ECO:0000313" key="11">
    <source>
        <dbReference type="Proteomes" id="UP000438429"/>
    </source>
</evidence>
<dbReference type="PANTHER" id="PTHR28630">
    <property type="match status" value="1"/>
</dbReference>
<dbReference type="InterPro" id="IPR032801">
    <property type="entry name" value="PXL2A/B/C"/>
</dbReference>
<evidence type="ECO:0000256" key="6">
    <source>
        <dbReference type="ARBA" id="ARBA00023849"/>
    </source>
</evidence>
<dbReference type="GO" id="GO:0005737">
    <property type="term" value="C:cytoplasm"/>
    <property type="evidence" value="ECO:0007669"/>
    <property type="project" value="UniProtKB-SubCell"/>
</dbReference>
<protein>
    <recommendedName>
        <fullName evidence="6">Peroxiredoxin-like 2A</fullName>
    </recommendedName>
    <alternativeName>
        <fullName evidence="8">Peroxiredoxin-like 2 activated in M-CSF stimulated monocytes</fullName>
    </alternativeName>
    <alternativeName>
        <fullName evidence="7">Redox-regulatory protein FAM213A</fullName>
    </alternativeName>
</protein>
<dbReference type="PANTHER" id="PTHR28630:SF31">
    <property type="entry name" value="PEROXIREDOXIN-LIKE 2A"/>
    <property type="match status" value="1"/>
</dbReference>
<evidence type="ECO:0000256" key="8">
    <source>
        <dbReference type="ARBA" id="ARBA00032129"/>
    </source>
</evidence>
<feature type="region of interest" description="Disordered" evidence="9">
    <location>
        <begin position="60"/>
        <end position="357"/>
    </location>
</feature>
<comment type="subcellular location">
    <subcellularLocation>
        <location evidence="1">Cytoplasm</location>
    </subcellularLocation>
</comment>
<dbReference type="Pfam" id="PF13911">
    <property type="entry name" value="AhpC-TSA_2"/>
    <property type="match status" value="1"/>
</dbReference>
<dbReference type="Gene3D" id="1.20.890.10">
    <property type="entry name" value="cAMP-dependent protein kinase regulatory subunit, dimerization-anchoring domain"/>
    <property type="match status" value="1"/>
</dbReference>
<evidence type="ECO:0000256" key="1">
    <source>
        <dbReference type="ARBA" id="ARBA00004496"/>
    </source>
</evidence>
<dbReference type="GO" id="GO:0016209">
    <property type="term" value="F:antioxidant activity"/>
    <property type="evidence" value="ECO:0007669"/>
    <property type="project" value="UniProtKB-KW"/>
</dbReference>
<sequence>MDSEYIKNHVGKLLAEGLAEVAEQRPVNPILYLAHWLYNHNANVEYEAEKKAHLAKLEQERAKAREEALQQEKLGESEKISEKAASGSDAPRPATAGAAEDDKPVTEEKPNTSPAENQQDAQELVTDSITRPESPEGKPAGESTEKPAEKENKAESRSDQAEQETEEEPSGNRAEEKTEEEEKEASGSQAEEKEQDEVVGKADAAEPEQAEPHSTLHDQDDDDHLKTEEPRDDPGPRSPDARDQEKVHEDDKPSDSPPAESDSAPTNEELKPEETLSAEGHTSEQETQDSNSPALQDQEKVSDLIRAEEQHTGQTTDESDATVLEETTLMDRPAEHERPPSDEEDSKEKEAAELSSLKPQLDELGVPLYAVVKEDVGTEVQNFRPYFKGEIFLDEKKRFYGPRERRMGILAFLRLGVWLNGLRAFKNGFMGNVLGEGFVLGGVFVIGRGQQGILLEHREIEFGDKVNIIDVIKAARRIPQELLPIERK</sequence>
<dbReference type="InterPro" id="IPR049630">
    <property type="entry name" value="DYDC-like_DD"/>
</dbReference>
<dbReference type="InterPro" id="IPR007858">
    <property type="entry name" value="Dpy-30_motif"/>
</dbReference>
<dbReference type="EMBL" id="VEVO01000020">
    <property type="protein sequence ID" value="KAF0025724.1"/>
    <property type="molecule type" value="Genomic_DNA"/>
</dbReference>
<comment type="caution">
    <text evidence="10">The sequence shown here is derived from an EMBL/GenBank/DDBJ whole genome shotgun (WGS) entry which is preliminary data.</text>
</comment>
<gene>
    <name evidence="10" type="ORF">F2P81_022605</name>
</gene>
<proteinExistence type="inferred from homology"/>
<feature type="compositionally biased region" description="Basic and acidic residues" evidence="9">
    <location>
        <begin position="332"/>
        <end position="352"/>
    </location>
</feature>
<name>A0A6A4S5B1_SCOMX</name>
<feature type="compositionally biased region" description="Basic and acidic residues" evidence="9">
    <location>
        <begin position="143"/>
        <end position="160"/>
    </location>
</feature>
<comment type="similarity">
    <text evidence="5">Belongs to the peroxiredoxin-like PRXL2 family. PRXL2A subfamily.</text>
</comment>
<dbReference type="Pfam" id="PF05186">
    <property type="entry name" value="Dpy-30"/>
    <property type="match status" value="1"/>
</dbReference>